<dbReference type="Proteomes" id="UP000295293">
    <property type="component" value="Unassembled WGS sequence"/>
</dbReference>
<dbReference type="InterPro" id="IPR021307">
    <property type="entry name" value="DUF2884"/>
</dbReference>
<dbReference type="OrthoDB" id="5949813at2"/>
<keyword evidence="4" id="KW-1185">Reference proteome</keyword>
<organism evidence="3 4">
    <name type="scientific">Tahibacter aquaticus</name>
    <dbReference type="NCBI Taxonomy" id="520092"/>
    <lineage>
        <taxon>Bacteria</taxon>
        <taxon>Pseudomonadati</taxon>
        <taxon>Pseudomonadota</taxon>
        <taxon>Gammaproteobacteria</taxon>
        <taxon>Lysobacterales</taxon>
        <taxon>Rhodanobacteraceae</taxon>
        <taxon>Tahibacter</taxon>
    </lineage>
</organism>
<accession>A0A4R6YN35</accession>
<name>A0A4R6YN35_9GAMM</name>
<feature type="signal peptide" evidence="2">
    <location>
        <begin position="1"/>
        <end position="18"/>
    </location>
</feature>
<feature type="coiled-coil region" evidence="1">
    <location>
        <begin position="183"/>
        <end position="210"/>
    </location>
</feature>
<gene>
    <name evidence="3" type="ORF">DFR29_11891</name>
</gene>
<evidence type="ECO:0000256" key="2">
    <source>
        <dbReference type="SAM" id="SignalP"/>
    </source>
</evidence>
<proteinExistence type="predicted"/>
<evidence type="ECO:0008006" key="5">
    <source>
        <dbReference type="Google" id="ProtNLM"/>
    </source>
</evidence>
<comment type="caution">
    <text evidence="3">The sequence shown here is derived from an EMBL/GenBank/DDBJ whole genome shotgun (WGS) entry which is preliminary data.</text>
</comment>
<dbReference type="Pfam" id="PF11101">
    <property type="entry name" value="DUF2884"/>
    <property type="match status" value="1"/>
</dbReference>
<evidence type="ECO:0000313" key="3">
    <source>
        <dbReference type="EMBL" id="TDR38948.1"/>
    </source>
</evidence>
<sequence length="253" mass="27713">MKRLLLAAALGLSLSATAAAHERGHHFNSCGVDSNYSVSFEQGGLLFARDEGKPGRVLMRKGHLEIDGRELALSDADRARVAEFEATVRALVPQAKAIARDAVDIAYTAVSEVAATFSKTADNSATRHRLEGLRDEFKQRLNDSFDRRPWSEDEFEKLFEQAMSDLMPVIIGEVAGTAIAIALSGDEAGAAELEKRASKLEQDIEKRIDTQTVQLAARVAALCPMVASLNRIESGLELRLDEGRRLDLFDMQD</sequence>
<reference evidence="3 4" key="1">
    <citation type="submission" date="2019-03" db="EMBL/GenBank/DDBJ databases">
        <title>Genomic Encyclopedia of Type Strains, Phase IV (KMG-IV): sequencing the most valuable type-strain genomes for metagenomic binning, comparative biology and taxonomic classification.</title>
        <authorList>
            <person name="Goeker M."/>
        </authorList>
    </citation>
    <scope>NUCLEOTIDE SEQUENCE [LARGE SCALE GENOMIC DNA]</scope>
    <source>
        <strain evidence="3 4">DSM 21667</strain>
    </source>
</reference>
<dbReference type="EMBL" id="SNZH01000018">
    <property type="protein sequence ID" value="TDR38948.1"/>
    <property type="molecule type" value="Genomic_DNA"/>
</dbReference>
<keyword evidence="1" id="KW-0175">Coiled coil</keyword>
<feature type="chain" id="PRO_5020431487" description="DUF2884 family protein" evidence="2">
    <location>
        <begin position="19"/>
        <end position="253"/>
    </location>
</feature>
<dbReference type="AlphaFoldDB" id="A0A4R6YN35"/>
<evidence type="ECO:0000256" key="1">
    <source>
        <dbReference type="SAM" id="Coils"/>
    </source>
</evidence>
<protein>
    <recommendedName>
        <fullName evidence="5">DUF2884 family protein</fullName>
    </recommendedName>
</protein>
<keyword evidence="2" id="KW-0732">Signal</keyword>
<dbReference type="RefSeq" id="WP_133821162.1">
    <property type="nucleotide sequence ID" value="NZ_SNZH01000018.1"/>
</dbReference>
<evidence type="ECO:0000313" key="4">
    <source>
        <dbReference type="Proteomes" id="UP000295293"/>
    </source>
</evidence>